<evidence type="ECO:0000313" key="2">
    <source>
        <dbReference type="Proteomes" id="UP000203408"/>
    </source>
</evidence>
<protein>
    <submittedName>
        <fullName evidence="1">Uncharacterized protein</fullName>
    </submittedName>
</protein>
<name>A0A0K1LP69_9CAUD</name>
<dbReference type="GeneID" id="26613254"/>
<keyword evidence="2" id="KW-1185">Reference proteome</keyword>
<dbReference type="KEGG" id="vg:26613254"/>
<dbReference type="RefSeq" id="YP_009194316.1">
    <property type="nucleotide sequence ID" value="NC_028750.1"/>
</dbReference>
<proteinExistence type="predicted"/>
<gene>
    <name evidence="1" type="ORF">CPT_Matisse72</name>
</gene>
<evidence type="ECO:0000313" key="1">
    <source>
        <dbReference type="EMBL" id="AKU44376.1"/>
    </source>
</evidence>
<reference evidence="1 2" key="1">
    <citation type="journal article" date="2015" name="Genome Announc.">
        <title>Complete Genome Sequence of Carbapenemase-Producing Klebsiella pneumoniae Myophage Matisse.</title>
        <authorList>
            <person name="Provasek V.E."/>
            <person name="Lessor L.E."/>
            <person name="Cahill J.L."/>
            <person name="Rasche E.S."/>
            <person name="Kuty Everett G.F."/>
        </authorList>
    </citation>
    <scope>NUCLEOTIDE SEQUENCE [LARGE SCALE GENOMIC DNA]</scope>
</reference>
<dbReference type="Proteomes" id="UP000203408">
    <property type="component" value="Segment"/>
</dbReference>
<organism evidence="1 2">
    <name type="scientific">Klebsiella phage Matisse</name>
    <dbReference type="NCBI Taxonomy" id="1675607"/>
    <lineage>
        <taxon>Viruses</taxon>
        <taxon>Duplodnaviria</taxon>
        <taxon>Heunggongvirae</taxon>
        <taxon>Uroviricota</taxon>
        <taxon>Caudoviricetes</taxon>
        <taxon>Pantevenvirales</taxon>
        <taxon>Straboviridae</taxon>
        <taxon>Slopekvirus</taxon>
        <taxon>Slopekvirus matisse</taxon>
    </lineage>
</organism>
<accession>A0A0K1LP69</accession>
<sequence>MQIKITKTFFRDITEGKVYTAKKDKEGLWIENDWNRDIWLNLTNEYNKELIEYEIVK</sequence>
<dbReference type="EMBL" id="KT001918">
    <property type="protein sequence ID" value="AKU44376.1"/>
    <property type="molecule type" value="Genomic_DNA"/>
</dbReference>